<reference evidence="1 2" key="1">
    <citation type="submission" date="2023-09" db="EMBL/GenBank/DDBJ databases">
        <authorList>
            <person name="Wang M."/>
        </authorList>
    </citation>
    <scope>NUCLEOTIDE SEQUENCE [LARGE SCALE GENOMIC DNA]</scope>
    <source>
        <strain evidence="1">GT-2023</strain>
        <tissue evidence="1">Liver</tissue>
    </source>
</reference>
<accession>A0ABR3MK89</accession>
<proteinExistence type="predicted"/>
<gene>
    <name evidence="1" type="ORF">QQF64_004949</name>
</gene>
<protein>
    <submittedName>
        <fullName evidence="1">Uncharacterized protein</fullName>
    </submittedName>
</protein>
<dbReference type="EMBL" id="JAYMGO010000012">
    <property type="protein sequence ID" value="KAL1264594.1"/>
    <property type="molecule type" value="Genomic_DNA"/>
</dbReference>
<evidence type="ECO:0000313" key="1">
    <source>
        <dbReference type="EMBL" id="KAL1264594.1"/>
    </source>
</evidence>
<evidence type="ECO:0000313" key="2">
    <source>
        <dbReference type="Proteomes" id="UP001558613"/>
    </source>
</evidence>
<dbReference type="Proteomes" id="UP001558613">
    <property type="component" value="Unassembled WGS sequence"/>
</dbReference>
<name>A0ABR3MK89_9TELE</name>
<sequence>MVRCALQWSGDRDQLETSIYLNEPLGASLPAQGSLRLLPAPPSVMCNPIASRWLLHARHGLIFSSLQIRPLNSRAGEGFLP</sequence>
<comment type="caution">
    <text evidence="1">The sequence shown here is derived from an EMBL/GenBank/DDBJ whole genome shotgun (WGS) entry which is preliminary data.</text>
</comment>
<keyword evidence="2" id="KW-1185">Reference proteome</keyword>
<organism evidence="1 2">
    <name type="scientific">Cirrhinus molitorella</name>
    <name type="common">mud carp</name>
    <dbReference type="NCBI Taxonomy" id="172907"/>
    <lineage>
        <taxon>Eukaryota</taxon>
        <taxon>Metazoa</taxon>
        <taxon>Chordata</taxon>
        <taxon>Craniata</taxon>
        <taxon>Vertebrata</taxon>
        <taxon>Euteleostomi</taxon>
        <taxon>Actinopterygii</taxon>
        <taxon>Neopterygii</taxon>
        <taxon>Teleostei</taxon>
        <taxon>Ostariophysi</taxon>
        <taxon>Cypriniformes</taxon>
        <taxon>Cyprinidae</taxon>
        <taxon>Labeoninae</taxon>
        <taxon>Labeonini</taxon>
        <taxon>Cirrhinus</taxon>
    </lineage>
</organism>